<protein>
    <submittedName>
        <fullName evidence="2">Uncharacterized protein</fullName>
    </submittedName>
</protein>
<dbReference type="Proteomes" id="UP000652219">
    <property type="component" value="Unassembled WGS sequence"/>
</dbReference>
<accession>A0A8H6JFM8</accession>
<keyword evidence="3" id="KW-1185">Reference proteome</keyword>
<comment type="caution">
    <text evidence="2">The sequence shown here is derived from an EMBL/GenBank/DDBJ whole genome shotgun (WGS) entry which is preliminary data.</text>
</comment>
<evidence type="ECO:0000313" key="3">
    <source>
        <dbReference type="Proteomes" id="UP000652219"/>
    </source>
</evidence>
<dbReference type="AlphaFoldDB" id="A0A8H6JFM8"/>
<evidence type="ECO:0000256" key="1">
    <source>
        <dbReference type="SAM" id="Coils"/>
    </source>
</evidence>
<evidence type="ECO:0000313" key="2">
    <source>
        <dbReference type="EMBL" id="KAF6812249.1"/>
    </source>
</evidence>
<gene>
    <name evidence="2" type="ORF">CSOJ01_05238</name>
</gene>
<name>A0A8H6JFM8_9PEZI</name>
<keyword evidence="1" id="KW-0175">Coiled coil</keyword>
<reference evidence="2 3" key="1">
    <citation type="journal article" date="2020" name="Phytopathology">
        <title>Genome Sequence Resources of Colletotrichum truncatum, C. plurivorum, C. musicola, and C. sojae: Four Species Pathogenic to Soybean (Glycine max).</title>
        <authorList>
            <person name="Rogerio F."/>
            <person name="Boufleur T.R."/>
            <person name="Ciampi-Guillardi M."/>
            <person name="Sukno S.A."/>
            <person name="Thon M.R."/>
            <person name="Massola Junior N.S."/>
            <person name="Baroncelli R."/>
        </authorList>
    </citation>
    <scope>NUCLEOTIDE SEQUENCE [LARGE SCALE GENOMIC DNA]</scope>
    <source>
        <strain evidence="2 3">LFN0009</strain>
    </source>
</reference>
<organism evidence="2 3">
    <name type="scientific">Colletotrichum sojae</name>
    <dbReference type="NCBI Taxonomy" id="2175907"/>
    <lineage>
        <taxon>Eukaryota</taxon>
        <taxon>Fungi</taxon>
        <taxon>Dikarya</taxon>
        <taxon>Ascomycota</taxon>
        <taxon>Pezizomycotina</taxon>
        <taxon>Sordariomycetes</taxon>
        <taxon>Hypocreomycetidae</taxon>
        <taxon>Glomerellales</taxon>
        <taxon>Glomerellaceae</taxon>
        <taxon>Colletotrichum</taxon>
        <taxon>Colletotrichum orchidearum species complex</taxon>
    </lineage>
</organism>
<dbReference type="EMBL" id="WIGN01000065">
    <property type="protein sequence ID" value="KAF6812249.1"/>
    <property type="molecule type" value="Genomic_DNA"/>
</dbReference>
<sequence>MLQGSATEAQLICQVDTRAQATDHGGGVRGSGCFVTRNRASWESNTAIINSHLIQCCSEVEKWTVFIELICNEQSARRKVVDMFQKRRQRELSNIEAKLERHRLRFGLDIGTLNVLTSSLGLKTLDAVQTDIKELTESNLKLNATNQTCSKTMIKESKDGFSDLKKQIYGYSEAHLARSTKMQQKTRSQISEVESDNFDFADQASHMVEKHKIASCDQDACYKDIADFKEHLIHNHFARADLMDSDIPLDHRRRFRKAADETPDVRIESISGTTDTPDLQTTHSILQFQIESILSRSPYSQTKQYEDVSSRKESYKPSGKTSATLRLAMGALAEHAFSSPTPSAEMVDLLLQAAKKEEEMSIDCNRSFEQWAPIPKCLLQKAPIDEKAGFSDNADQMVVRERSAHLPSSYFEYSSKFLLFNSPPDYVGPPEDANVGMNRFTEIVRTETVHWDSLDPSLRITSLFCRLIDWKNRAEWMDLWMLNILHKSQHLRTFLCCTKFAPDNGGSIEAPSEREVEKFHGETQKPQFGGRRWLPDILDAFEMSVQNRGDRAHVAETDGAVDSRDGMGSQYISIAAMEAFSAAASVAGLLSLSGQILGGLFKLGQHIQDVRELGDRTENFGKETELLMKTVTELESILRRLQGG</sequence>
<feature type="coiled-coil region" evidence="1">
    <location>
        <begin position="85"/>
        <end position="145"/>
    </location>
</feature>
<proteinExistence type="predicted"/>